<dbReference type="Proteomes" id="UP000030640">
    <property type="component" value="Unassembled WGS sequence"/>
</dbReference>
<organism evidence="3 4">
    <name type="scientific">Plasmodium inui San Antonio 1</name>
    <dbReference type="NCBI Taxonomy" id="1237626"/>
    <lineage>
        <taxon>Eukaryota</taxon>
        <taxon>Sar</taxon>
        <taxon>Alveolata</taxon>
        <taxon>Apicomplexa</taxon>
        <taxon>Aconoidasida</taxon>
        <taxon>Haemosporida</taxon>
        <taxon>Plasmodiidae</taxon>
        <taxon>Plasmodium</taxon>
        <taxon>Plasmodium (Plasmodium)</taxon>
    </lineage>
</organism>
<dbReference type="VEuPathDB" id="PlasmoDB:C922_05606"/>
<dbReference type="Pfam" id="PF09687">
    <property type="entry name" value="PRESAN"/>
    <property type="match status" value="1"/>
</dbReference>
<proteinExistence type="predicted"/>
<sequence length="215" mass="25324">MAEDRPQGSKDNLQHIPQRNKNRRERKSTDYFLEIRHNSLIFKVINKLYENSEGGVNKIEKFCQNSYQPPELSVEYYILLHSSKEEDINEIMSSVNNNLLSNSILQGGMKLHEDATTALQTLKDHLSYYLGRLRSLYSVEEDIEEELVQNNNNTIETPMEIMEEYHNRLFYYIIMDHLLQLKPNPFINVAKEAFTLFIDKSVTMERRQLNKCVSD</sequence>
<dbReference type="EMBL" id="KI965569">
    <property type="protein sequence ID" value="EUD64011.1"/>
    <property type="molecule type" value="Genomic_DNA"/>
</dbReference>
<feature type="domain" description="Plasmodium RESA N-terminal" evidence="2">
    <location>
        <begin position="84"/>
        <end position="188"/>
    </location>
</feature>
<protein>
    <recommendedName>
        <fullName evidence="2">Plasmodium RESA N-terminal domain-containing protein</fullName>
    </recommendedName>
</protein>
<keyword evidence="4" id="KW-1185">Reference proteome</keyword>
<dbReference type="AlphaFoldDB" id="W7AFH2"/>
<evidence type="ECO:0000313" key="4">
    <source>
        <dbReference type="Proteomes" id="UP000030640"/>
    </source>
</evidence>
<gene>
    <name evidence="3" type="ORF">C922_05606</name>
</gene>
<dbReference type="GeneID" id="20040880"/>
<dbReference type="InterPro" id="IPR019111">
    <property type="entry name" value="PRESA_N"/>
</dbReference>
<evidence type="ECO:0000313" key="3">
    <source>
        <dbReference type="EMBL" id="EUD64011.1"/>
    </source>
</evidence>
<dbReference type="OrthoDB" id="384217at2759"/>
<evidence type="ECO:0000259" key="2">
    <source>
        <dbReference type="Pfam" id="PF09687"/>
    </source>
</evidence>
<evidence type="ECO:0000256" key="1">
    <source>
        <dbReference type="SAM" id="MobiDB-lite"/>
    </source>
</evidence>
<name>W7AFH2_9APIC</name>
<dbReference type="RefSeq" id="XP_008819399.1">
    <property type="nucleotide sequence ID" value="XM_008821177.1"/>
</dbReference>
<feature type="region of interest" description="Disordered" evidence="1">
    <location>
        <begin position="1"/>
        <end position="27"/>
    </location>
</feature>
<accession>W7AFH2</accession>
<reference evidence="3 4" key="1">
    <citation type="submission" date="2013-02" db="EMBL/GenBank/DDBJ databases">
        <title>The Genome Sequence of Plasmodium inui San Antonio 1.</title>
        <authorList>
            <consortium name="The Broad Institute Genome Sequencing Platform"/>
            <consortium name="The Broad Institute Genome Sequencing Center for Infectious Disease"/>
            <person name="Neafsey D."/>
            <person name="Cheeseman I."/>
            <person name="Volkman S."/>
            <person name="Adams J."/>
            <person name="Walker B."/>
            <person name="Young S.K."/>
            <person name="Zeng Q."/>
            <person name="Gargeya S."/>
            <person name="Fitzgerald M."/>
            <person name="Haas B."/>
            <person name="Abouelleil A."/>
            <person name="Alvarado L."/>
            <person name="Arachchi H.M."/>
            <person name="Berlin A.M."/>
            <person name="Chapman S.B."/>
            <person name="Dewar J."/>
            <person name="Goldberg J."/>
            <person name="Griggs A."/>
            <person name="Gujja S."/>
            <person name="Hansen M."/>
            <person name="Howarth C."/>
            <person name="Imamovic A."/>
            <person name="Larimer J."/>
            <person name="McCowan C."/>
            <person name="Murphy C."/>
            <person name="Neiman D."/>
            <person name="Pearson M."/>
            <person name="Priest M."/>
            <person name="Roberts A."/>
            <person name="Saif S."/>
            <person name="Shea T."/>
            <person name="Sisk P."/>
            <person name="Sykes S."/>
            <person name="Wortman J."/>
            <person name="Nusbaum C."/>
            <person name="Birren B."/>
        </authorList>
    </citation>
    <scope>NUCLEOTIDE SEQUENCE [LARGE SCALE GENOMIC DNA]</scope>
    <source>
        <strain evidence="3 4">San Antonio 1</strain>
    </source>
</reference>